<dbReference type="Proteomes" id="UP000068382">
    <property type="component" value="Unassembled WGS sequence"/>
</dbReference>
<dbReference type="Gene3D" id="3.40.50.1820">
    <property type="entry name" value="alpha/beta hydrolase"/>
    <property type="match status" value="1"/>
</dbReference>
<evidence type="ECO:0000313" key="2">
    <source>
        <dbReference type="EMBL" id="KUP90757.1"/>
    </source>
</evidence>
<comment type="caution">
    <text evidence="2">The sequence shown here is derived from an EMBL/GenBank/DDBJ whole genome shotgun (WGS) entry which is preliminary data.</text>
</comment>
<protein>
    <submittedName>
        <fullName evidence="2">Alpha/beta hydrolase family protein</fullName>
    </submittedName>
</protein>
<dbReference type="AlphaFoldDB" id="A0A132BSI0"/>
<dbReference type="GO" id="GO:0016787">
    <property type="term" value="F:hydrolase activity"/>
    <property type="evidence" value="ECO:0007669"/>
    <property type="project" value="UniProtKB-KW"/>
</dbReference>
<feature type="domain" description="AB hydrolase-1" evidence="1">
    <location>
        <begin position="36"/>
        <end position="271"/>
    </location>
</feature>
<dbReference type="PRINTS" id="PR00111">
    <property type="entry name" value="ABHYDROLASE"/>
</dbReference>
<keyword evidence="2" id="KW-0378">Hydrolase</keyword>
<proteinExistence type="predicted"/>
<dbReference type="PANTHER" id="PTHR43194:SF2">
    <property type="entry name" value="PEROXISOMAL MEMBRANE PROTEIN LPX1"/>
    <property type="match status" value="1"/>
</dbReference>
<dbReference type="InterPro" id="IPR029058">
    <property type="entry name" value="AB_hydrolase_fold"/>
</dbReference>
<sequence length="295" mass="30999">MTTTDIQPFEVSLGGDPLTGLWARAERAPEDNKPVILAIHGGTYTAQYFHVPGCSLMERALAQGFDVIAIDRPGYGGSKALPDAADLIQKNADALLPRIPALLEAFGRAGAPVFMIGHSIGGAITISIAAAQPDWALTGISVSGVGLQTPPESAMAYAQFPDTYFVDLPTPMKDQLMFGPAETLATDMPEASHMANTHCPLNELKDITGGWQDRLRGLCATVTVPVQTKQGAHEALWLMDGTLVEDFGACFTAAPRVDVGVVADAGHCIDFHKAGAAFQDAQLAFALSTLPAAAD</sequence>
<reference evidence="2 3" key="1">
    <citation type="submission" date="2015-12" db="EMBL/GenBank/DDBJ databases">
        <title>Genome sequence of the marine Rhodobacteraceae strain O3.65, Candidatus Tritonibacter horizontis.</title>
        <authorList>
            <person name="Poehlein A."/>
            <person name="Giebel H.A."/>
            <person name="Voget S."/>
            <person name="Brinkhoff T."/>
        </authorList>
    </citation>
    <scope>NUCLEOTIDE SEQUENCE [LARGE SCALE GENOMIC DNA]</scope>
    <source>
        <strain evidence="2 3">O3.65</strain>
    </source>
</reference>
<evidence type="ECO:0000259" key="1">
    <source>
        <dbReference type="Pfam" id="PF12697"/>
    </source>
</evidence>
<dbReference type="InterPro" id="IPR000073">
    <property type="entry name" value="AB_hydrolase_1"/>
</dbReference>
<dbReference type="Pfam" id="PF12697">
    <property type="entry name" value="Abhydrolase_6"/>
    <property type="match status" value="1"/>
</dbReference>
<dbReference type="InterPro" id="IPR050228">
    <property type="entry name" value="Carboxylesterase_BioH"/>
</dbReference>
<dbReference type="RefSeq" id="WP_068248626.1">
    <property type="nucleotide sequence ID" value="NZ_LPUY01000135.1"/>
</dbReference>
<evidence type="ECO:0000313" key="3">
    <source>
        <dbReference type="Proteomes" id="UP000068382"/>
    </source>
</evidence>
<dbReference type="OrthoDB" id="9815441at2"/>
<dbReference type="SUPFAM" id="SSF53474">
    <property type="entry name" value="alpha/beta-Hydrolases"/>
    <property type="match status" value="1"/>
</dbReference>
<gene>
    <name evidence="2" type="ORF">TRIHO_43020</name>
</gene>
<organism evidence="2 3">
    <name type="scientific">Tritonibacter horizontis</name>
    <dbReference type="NCBI Taxonomy" id="1768241"/>
    <lineage>
        <taxon>Bacteria</taxon>
        <taxon>Pseudomonadati</taxon>
        <taxon>Pseudomonadota</taxon>
        <taxon>Alphaproteobacteria</taxon>
        <taxon>Rhodobacterales</taxon>
        <taxon>Paracoccaceae</taxon>
        <taxon>Tritonibacter</taxon>
    </lineage>
</organism>
<dbReference type="PANTHER" id="PTHR43194">
    <property type="entry name" value="HYDROLASE ALPHA/BETA FOLD FAMILY"/>
    <property type="match status" value="1"/>
</dbReference>
<dbReference type="EMBL" id="LPUY01000135">
    <property type="protein sequence ID" value="KUP90757.1"/>
    <property type="molecule type" value="Genomic_DNA"/>
</dbReference>
<keyword evidence="3" id="KW-1185">Reference proteome</keyword>
<name>A0A132BSI0_9RHOB</name>
<accession>A0A132BSI0</accession>